<name>A0AAN6WJM7_9PEZI</name>
<dbReference type="PANTHER" id="PTHR39697">
    <property type="entry name" value="RICIN B LECTIN DOMAIN-CONTAINING PROTEIN-RELATED"/>
    <property type="match status" value="1"/>
</dbReference>
<comment type="caution">
    <text evidence="1">The sequence shown here is derived from an EMBL/GenBank/DDBJ whole genome shotgun (WGS) entry which is preliminary data.</text>
</comment>
<dbReference type="PANTHER" id="PTHR39697:SF1">
    <property type="entry name" value="RICIN B LECTIN DOMAIN-CONTAINING PROTEIN"/>
    <property type="match status" value="1"/>
</dbReference>
<keyword evidence="2" id="KW-1185">Reference proteome</keyword>
<organism evidence="1 2">
    <name type="scientific">Podospora australis</name>
    <dbReference type="NCBI Taxonomy" id="1536484"/>
    <lineage>
        <taxon>Eukaryota</taxon>
        <taxon>Fungi</taxon>
        <taxon>Dikarya</taxon>
        <taxon>Ascomycota</taxon>
        <taxon>Pezizomycotina</taxon>
        <taxon>Sordariomycetes</taxon>
        <taxon>Sordariomycetidae</taxon>
        <taxon>Sordariales</taxon>
        <taxon>Podosporaceae</taxon>
        <taxon>Podospora</taxon>
    </lineage>
</organism>
<dbReference type="AlphaFoldDB" id="A0AAN6WJM7"/>
<protein>
    <submittedName>
        <fullName evidence="1">Uncharacterized protein</fullName>
    </submittedName>
</protein>
<dbReference type="Proteomes" id="UP001302126">
    <property type="component" value="Unassembled WGS sequence"/>
</dbReference>
<evidence type="ECO:0000313" key="2">
    <source>
        <dbReference type="Proteomes" id="UP001302126"/>
    </source>
</evidence>
<dbReference type="InterPro" id="IPR008999">
    <property type="entry name" value="Actin-crosslinking"/>
</dbReference>
<evidence type="ECO:0000313" key="1">
    <source>
        <dbReference type="EMBL" id="KAK4183029.1"/>
    </source>
</evidence>
<sequence>MVSDLSYPPEFISLLQHQADTAAASTMGDKTPPSTSCSSPSLAATITDVNTEAYLESLILNTPWSGGYSGIKLAPKAIPTPGKIYIITDSLYKRIMTLVEGKLLASIPKQASADRGSWYWRCVERDGWLGFRNMASGTYLGQDGRKGVQASAPHHKAWEQFCVRPHPRGGYCLLSEHWDKLMKVTYSASAENGSWSLASTELEVDGSVWEFVEVLQDKI</sequence>
<reference evidence="1" key="2">
    <citation type="submission" date="2023-05" db="EMBL/GenBank/DDBJ databases">
        <authorList>
            <consortium name="Lawrence Berkeley National Laboratory"/>
            <person name="Steindorff A."/>
            <person name="Hensen N."/>
            <person name="Bonometti L."/>
            <person name="Westerberg I."/>
            <person name="Brannstrom I.O."/>
            <person name="Guillou S."/>
            <person name="Cros-Aarteil S."/>
            <person name="Calhoun S."/>
            <person name="Haridas S."/>
            <person name="Kuo A."/>
            <person name="Mondo S."/>
            <person name="Pangilinan J."/>
            <person name="Riley R."/>
            <person name="Labutti K."/>
            <person name="Andreopoulos B."/>
            <person name="Lipzen A."/>
            <person name="Chen C."/>
            <person name="Yanf M."/>
            <person name="Daum C."/>
            <person name="Ng V."/>
            <person name="Clum A."/>
            <person name="Ohm R."/>
            <person name="Martin F."/>
            <person name="Silar P."/>
            <person name="Natvig D."/>
            <person name="Lalanne C."/>
            <person name="Gautier V."/>
            <person name="Ament-Velasquez S.L."/>
            <person name="Kruys A."/>
            <person name="Hutchinson M.I."/>
            <person name="Powell A.J."/>
            <person name="Barry K."/>
            <person name="Miller A.N."/>
            <person name="Grigoriev I.V."/>
            <person name="Debuchy R."/>
            <person name="Gladieux P."/>
            <person name="Thoren M.H."/>
            <person name="Johannesson H."/>
        </authorList>
    </citation>
    <scope>NUCLEOTIDE SEQUENCE</scope>
    <source>
        <strain evidence="1">PSN309</strain>
    </source>
</reference>
<gene>
    <name evidence="1" type="ORF">QBC35DRAFT_508902</name>
</gene>
<reference evidence="1" key="1">
    <citation type="journal article" date="2023" name="Mol. Phylogenet. Evol.">
        <title>Genome-scale phylogeny and comparative genomics of the fungal order Sordariales.</title>
        <authorList>
            <person name="Hensen N."/>
            <person name="Bonometti L."/>
            <person name="Westerberg I."/>
            <person name="Brannstrom I.O."/>
            <person name="Guillou S."/>
            <person name="Cros-Aarteil S."/>
            <person name="Calhoun S."/>
            <person name="Haridas S."/>
            <person name="Kuo A."/>
            <person name="Mondo S."/>
            <person name="Pangilinan J."/>
            <person name="Riley R."/>
            <person name="LaButti K."/>
            <person name="Andreopoulos B."/>
            <person name="Lipzen A."/>
            <person name="Chen C."/>
            <person name="Yan M."/>
            <person name="Daum C."/>
            <person name="Ng V."/>
            <person name="Clum A."/>
            <person name="Steindorff A."/>
            <person name="Ohm R.A."/>
            <person name="Martin F."/>
            <person name="Silar P."/>
            <person name="Natvig D.O."/>
            <person name="Lalanne C."/>
            <person name="Gautier V."/>
            <person name="Ament-Velasquez S.L."/>
            <person name="Kruys A."/>
            <person name="Hutchinson M.I."/>
            <person name="Powell A.J."/>
            <person name="Barry K."/>
            <person name="Miller A.N."/>
            <person name="Grigoriev I.V."/>
            <person name="Debuchy R."/>
            <person name="Gladieux P."/>
            <person name="Hiltunen Thoren M."/>
            <person name="Johannesson H."/>
        </authorList>
    </citation>
    <scope>NUCLEOTIDE SEQUENCE</scope>
    <source>
        <strain evidence="1">PSN309</strain>
    </source>
</reference>
<dbReference type="EMBL" id="MU864585">
    <property type="protein sequence ID" value="KAK4183029.1"/>
    <property type="molecule type" value="Genomic_DNA"/>
</dbReference>
<proteinExistence type="predicted"/>
<dbReference type="SUPFAM" id="SSF50405">
    <property type="entry name" value="Actin-crosslinking proteins"/>
    <property type="match status" value="1"/>
</dbReference>
<accession>A0AAN6WJM7</accession>